<evidence type="ECO:0000313" key="3">
    <source>
        <dbReference type="Proteomes" id="UP001499863"/>
    </source>
</evidence>
<protein>
    <submittedName>
        <fullName evidence="2">Uncharacterized protein</fullName>
    </submittedName>
</protein>
<gene>
    <name evidence="2" type="ORF">GCM10009639_49840</name>
</gene>
<feature type="region of interest" description="Disordered" evidence="1">
    <location>
        <begin position="1"/>
        <end position="21"/>
    </location>
</feature>
<dbReference type="RefSeq" id="WP_344339728.1">
    <property type="nucleotide sequence ID" value="NZ_BAAAKJ010000270.1"/>
</dbReference>
<comment type="caution">
    <text evidence="2">The sequence shown here is derived from an EMBL/GenBank/DDBJ whole genome shotgun (WGS) entry which is preliminary data.</text>
</comment>
<dbReference type="Gene3D" id="3.90.25.10">
    <property type="entry name" value="UDP-galactose 4-epimerase, domain 1"/>
    <property type="match status" value="1"/>
</dbReference>
<sequence length="83" mass="8933">MLGPRDLSPGDPARTVTEELGRPVRYRHQPLDAPRVTLLGHGLNAAFAEGLVDVKRAKDEGLDAAVERSPQADRATGFAQRCA</sequence>
<name>A0ABN1YHL5_9ACTN</name>
<evidence type="ECO:0000256" key="1">
    <source>
        <dbReference type="SAM" id="MobiDB-lite"/>
    </source>
</evidence>
<keyword evidence="3" id="KW-1185">Reference proteome</keyword>
<proteinExistence type="predicted"/>
<reference evidence="2 3" key="1">
    <citation type="journal article" date="2019" name="Int. J. Syst. Evol. Microbiol.">
        <title>The Global Catalogue of Microorganisms (GCM) 10K type strain sequencing project: providing services to taxonomists for standard genome sequencing and annotation.</title>
        <authorList>
            <consortium name="The Broad Institute Genomics Platform"/>
            <consortium name="The Broad Institute Genome Sequencing Center for Infectious Disease"/>
            <person name="Wu L."/>
            <person name="Ma J."/>
        </authorList>
    </citation>
    <scope>NUCLEOTIDE SEQUENCE [LARGE SCALE GENOMIC DNA]</scope>
    <source>
        <strain evidence="2 3">JCM 12393</strain>
    </source>
</reference>
<dbReference type="EMBL" id="BAAAKJ010000270">
    <property type="protein sequence ID" value="GAA1404166.1"/>
    <property type="molecule type" value="Genomic_DNA"/>
</dbReference>
<evidence type="ECO:0000313" key="2">
    <source>
        <dbReference type="EMBL" id="GAA1404166.1"/>
    </source>
</evidence>
<dbReference type="Proteomes" id="UP001499863">
    <property type="component" value="Unassembled WGS sequence"/>
</dbReference>
<accession>A0ABN1YHL5</accession>
<organism evidence="2 3">
    <name type="scientific">Kitasatospora putterlickiae</name>
    <dbReference type="NCBI Taxonomy" id="221725"/>
    <lineage>
        <taxon>Bacteria</taxon>
        <taxon>Bacillati</taxon>
        <taxon>Actinomycetota</taxon>
        <taxon>Actinomycetes</taxon>
        <taxon>Kitasatosporales</taxon>
        <taxon>Streptomycetaceae</taxon>
        <taxon>Kitasatospora</taxon>
    </lineage>
</organism>